<name>A0A1Y5T953_9RHOB</name>
<proteinExistence type="predicted"/>
<dbReference type="PANTHER" id="PTHR15364:SF0">
    <property type="entry name" value="2'-DEOXYNUCLEOSIDE 5'-PHOSPHATE N-HYDROLASE 1"/>
    <property type="match status" value="1"/>
</dbReference>
<accession>A0A1Y5T953</accession>
<dbReference type="Pfam" id="PF05014">
    <property type="entry name" value="Nuc_deoxyrib_tr"/>
    <property type="match status" value="1"/>
</dbReference>
<sequence>MEKLDSGGTGCGEIDMSTPETTHKVYLAGPDVFFRNAAAVMRRKGELALSYGFLPSSLAEDSGALGGDTPFDFGMSIGVANEKMMDSSDFILANLTPFRGISADIGTAFEVGYMRAQGKPCFGYTNSARDYFTRLSDDFYAGSAFESDGALTRAADGLMIENHGMRDNLMLDTAIAKSGGRFVAGSVTGAAMGAQMLEDLTAFEEALVAARAFFDHAA</sequence>
<dbReference type="EMBL" id="FWFS01000009">
    <property type="protein sequence ID" value="SLN55060.1"/>
    <property type="molecule type" value="Genomic_DNA"/>
</dbReference>
<evidence type="ECO:0000313" key="2">
    <source>
        <dbReference type="Proteomes" id="UP000193862"/>
    </source>
</evidence>
<dbReference type="GO" id="GO:0009159">
    <property type="term" value="P:deoxyribonucleoside monophosphate catabolic process"/>
    <property type="evidence" value="ECO:0007669"/>
    <property type="project" value="TreeGrafter"/>
</dbReference>
<protein>
    <submittedName>
        <fullName evidence="1">Nucleoside 2-deoxyribosyltransferase</fullName>
    </submittedName>
</protein>
<dbReference type="PANTHER" id="PTHR15364">
    <property type="entry name" value="2'-DEOXYNUCLEOSIDE 5'-PHOSPHATE N-HYDROLASE 1"/>
    <property type="match status" value="1"/>
</dbReference>
<dbReference type="AlphaFoldDB" id="A0A1Y5T953"/>
<dbReference type="Gene3D" id="3.40.50.450">
    <property type="match status" value="1"/>
</dbReference>
<keyword evidence="2" id="KW-1185">Reference proteome</keyword>
<dbReference type="GO" id="GO:0070694">
    <property type="term" value="F:5-hydroxymethyl-dUMP N-hydrolase activity"/>
    <property type="evidence" value="ECO:0007669"/>
    <property type="project" value="TreeGrafter"/>
</dbReference>
<dbReference type="InterPro" id="IPR007710">
    <property type="entry name" value="Nucleoside_deoxyribTrfase"/>
</dbReference>
<dbReference type="Proteomes" id="UP000193862">
    <property type="component" value="Unassembled WGS sequence"/>
</dbReference>
<keyword evidence="1" id="KW-0808">Transferase</keyword>
<evidence type="ECO:0000313" key="1">
    <source>
        <dbReference type="EMBL" id="SLN55060.1"/>
    </source>
</evidence>
<gene>
    <name evidence="1" type="ORF">AQS8620_02415</name>
</gene>
<dbReference type="SUPFAM" id="SSF52309">
    <property type="entry name" value="N-(deoxy)ribosyltransferase-like"/>
    <property type="match status" value="1"/>
</dbReference>
<organism evidence="1 2">
    <name type="scientific">Aquimixticola soesokkakensis</name>
    <dbReference type="NCBI Taxonomy" id="1519096"/>
    <lineage>
        <taxon>Bacteria</taxon>
        <taxon>Pseudomonadati</taxon>
        <taxon>Pseudomonadota</taxon>
        <taxon>Alphaproteobacteria</taxon>
        <taxon>Rhodobacterales</taxon>
        <taxon>Paracoccaceae</taxon>
        <taxon>Aquimixticola</taxon>
    </lineage>
</organism>
<dbReference type="GO" id="GO:0016740">
    <property type="term" value="F:transferase activity"/>
    <property type="evidence" value="ECO:0007669"/>
    <property type="project" value="UniProtKB-KW"/>
</dbReference>
<reference evidence="1 2" key="1">
    <citation type="submission" date="2017-03" db="EMBL/GenBank/DDBJ databases">
        <authorList>
            <person name="Afonso C.L."/>
            <person name="Miller P.J."/>
            <person name="Scott M.A."/>
            <person name="Spackman E."/>
            <person name="Goraichik I."/>
            <person name="Dimitrov K.M."/>
            <person name="Suarez D.L."/>
            <person name="Swayne D.E."/>
        </authorList>
    </citation>
    <scope>NUCLEOTIDE SEQUENCE [LARGE SCALE GENOMIC DNA]</scope>
    <source>
        <strain evidence="1 2">CECT 8620</strain>
    </source>
</reference>
<dbReference type="InterPro" id="IPR051239">
    <property type="entry name" value="2'-dNMP_N-hydrolase"/>
</dbReference>